<sequence length="213" mass="20889">MNARRAVSATIVAAAAVPIAVLTSAQPAQAGPCSGVPTITGFPFDGKFEISPTNLRTGPGMECPSFGMGFATDAVRYYCWRMNERGESWTFIGIPAAQMFGWVYGGTLVGGGSPTACPSGQPGPGGGYPPVGNPVGGGDPSGTQVPIGSGGNTLTNSAVTGHYGPGATTGTTGGSGGANPLADPAVTGHYGPGTTTGTTGGTPNRNGIGPRQS</sequence>
<feature type="compositionally biased region" description="Gly residues" evidence="1">
    <location>
        <begin position="122"/>
        <end position="140"/>
    </location>
</feature>
<evidence type="ECO:0000256" key="1">
    <source>
        <dbReference type="SAM" id="MobiDB-lite"/>
    </source>
</evidence>
<feature type="region of interest" description="Disordered" evidence="1">
    <location>
        <begin position="115"/>
        <end position="213"/>
    </location>
</feature>
<proteinExistence type="predicted"/>
<accession>A0A1H2BW95</accession>
<feature type="signal peptide" evidence="2">
    <location>
        <begin position="1"/>
        <end position="30"/>
    </location>
</feature>
<gene>
    <name evidence="3" type="ORF">SAMN04489716_4959</name>
</gene>
<dbReference type="EMBL" id="LT629758">
    <property type="protein sequence ID" value="SDT62481.1"/>
    <property type="molecule type" value="Genomic_DNA"/>
</dbReference>
<keyword evidence="2" id="KW-0732">Signal</keyword>
<protein>
    <recommendedName>
        <fullName evidence="5">SH3 domain-containing protein</fullName>
    </recommendedName>
</protein>
<keyword evidence="4" id="KW-1185">Reference proteome</keyword>
<feature type="chain" id="PRO_5009270469" description="SH3 domain-containing protein" evidence="2">
    <location>
        <begin position="31"/>
        <end position="213"/>
    </location>
</feature>
<name>A0A1H2BW95_9ACTN</name>
<feature type="compositionally biased region" description="Low complexity" evidence="1">
    <location>
        <begin position="160"/>
        <end position="170"/>
    </location>
</feature>
<reference evidence="3 4" key="1">
    <citation type="submission" date="2016-10" db="EMBL/GenBank/DDBJ databases">
        <authorList>
            <person name="de Groot N.N."/>
        </authorList>
    </citation>
    <scope>NUCLEOTIDE SEQUENCE [LARGE SCALE GENOMIC DNA]</scope>
    <source>
        <strain evidence="3 4">DSM 43941</strain>
    </source>
</reference>
<evidence type="ECO:0000256" key="2">
    <source>
        <dbReference type="SAM" id="SignalP"/>
    </source>
</evidence>
<organism evidence="3 4">
    <name type="scientific">Actinoplanes derwentensis</name>
    <dbReference type="NCBI Taxonomy" id="113562"/>
    <lineage>
        <taxon>Bacteria</taxon>
        <taxon>Bacillati</taxon>
        <taxon>Actinomycetota</taxon>
        <taxon>Actinomycetes</taxon>
        <taxon>Micromonosporales</taxon>
        <taxon>Micromonosporaceae</taxon>
        <taxon>Actinoplanes</taxon>
    </lineage>
</organism>
<dbReference type="Proteomes" id="UP000198688">
    <property type="component" value="Chromosome I"/>
</dbReference>
<dbReference type="OrthoDB" id="3697954at2"/>
<evidence type="ECO:0000313" key="4">
    <source>
        <dbReference type="Proteomes" id="UP000198688"/>
    </source>
</evidence>
<evidence type="ECO:0000313" key="3">
    <source>
        <dbReference type="EMBL" id="SDT62481.1"/>
    </source>
</evidence>
<feature type="compositionally biased region" description="Low complexity" evidence="1">
    <location>
        <begin position="187"/>
        <end position="197"/>
    </location>
</feature>
<dbReference type="RefSeq" id="WP_157751775.1">
    <property type="nucleotide sequence ID" value="NZ_BOMJ01000008.1"/>
</dbReference>
<dbReference type="AlphaFoldDB" id="A0A1H2BW95"/>
<evidence type="ECO:0008006" key="5">
    <source>
        <dbReference type="Google" id="ProtNLM"/>
    </source>
</evidence>